<dbReference type="InterPro" id="IPR002919">
    <property type="entry name" value="TIL_dom"/>
</dbReference>
<protein>
    <recommendedName>
        <fullName evidence="1">TIL domain-containing protein</fullName>
    </recommendedName>
</protein>
<dbReference type="Gene3D" id="2.10.25.10">
    <property type="entry name" value="Laminin"/>
    <property type="match status" value="1"/>
</dbReference>
<organism evidence="2 3">
    <name type="scientific">Ancylostoma ceylanicum</name>
    <dbReference type="NCBI Taxonomy" id="53326"/>
    <lineage>
        <taxon>Eukaryota</taxon>
        <taxon>Metazoa</taxon>
        <taxon>Ecdysozoa</taxon>
        <taxon>Nematoda</taxon>
        <taxon>Chromadorea</taxon>
        <taxon>Rhabditida</taxon>
        <taxon>Rhabditina</taxon>
        <taxon>Rhabditomorpha</taxon>
        <taxon>Strongyloidea</taxon>
        <taxon>Ancylostomatidae</taxon>
        <taxon>Ancylostomatinae</taxon>
        <taxon>Ancylostoma</taxon>
    </lineage>
</organism>
<feature type="domain" description="TIL" evidence="1">
    <location>
        <begin position="101"/>
        <end position="157"/>
    </location>
</feature>
<dbReference type="Proteomes" id="UP000024635">
    <property type="component" value="Unassembled WGS sequence"/>
</dbReference>
<gene>
    <name evidence="2" type="primary">Acey_s0140.g2157</name>
    <name evidence="2" type="ORF">Y032_0140g2157</name>
</gene>
<comment type="caution">
    <text evidence="2">The sequence shown here is derived from an EMBL/GenBank/DDBJ whole genome shotgun (WGS) entry which is preliminary data.</text>
</comment>
<reference evidence="3" key="1">
    <citation type="journal article" date="2015" name="Nat. Genet.">
        <title>The genome and transcriptome of the zoonotic hookworm Ancylostoma ceylanicum identify infection-specific gene families.</title>
        <authorList>
            <person name="Schwarz E.M."/>
            <person name="Hu Y."/>
            <person name="Antoshechkin I."/>
            <person name="Miller M.M."/>
            <person name="Sternberg P.W."/>
            <person name="Aroian R.V."/>
        </authorList>
    </citation>
    <scope>NUCLEOTIDE SEQUENCE</scope>
    <source>
        <strain evidence="3">HY135</strain>
    </source>
</reference>
<keyword evidence="3" id="KW-1185">Reference proteome</keyword>
<evidence type="ECO:0000259" key="1">
    <source>
        <dbReference type="Pfam" id="PF01826"/>
    </source>
</evidence>
<dbReference type="Pfam" id="PF01826">
    <property type="entry name" value="TIL"/>
    <property type="match status" value="1"/>
</dbReference>
<name>A0A016T419_9BILA</name>
<dbReference type="EMBL" id="JARK01001476">
    <property type="protein sequence ID" value="EYB97465.1"/>
    <property type="molecule type" value="Genomic_DNA"/>
</dbReference>
<evidence type="ECO:0000313" key="2">
    <source>
        <dbReference type="EMBL" id="EYB97465.1"/>
    </source>
</evidence>
<accession>A0A016T419</accession>
<proteinExistence type="predicted"/>
<sequence length="158" mass="17805">MHEHTNALTEGIVPTLEKQGVHLPESTCISRQIRKIAARKMRNFMNIRPSSHATPAANFLFQQIECPVALERDQCRCKPGFFRDSKGHCTEDCSHEPCYDPNAVRKSCGIPLHCEPSCRERSPSLCETTRCVKNACECKPGFVMDFYTLLCIPASDCE</sequence>
<evidence type="ECO:0000313" key="3">
    <source>
        <dbReference type="Proteomes" id="UP000024635"/>
    </source>
</evidence>
<dbReference type="OrthoDB" id="6236007at2759"/>
<dbReference type="AlphaFoldDB" id="A0A016T419"/>